<dbReference type="GO" id="GO:0003677">
    <property type="term" value="F:DNA binding"/>
    <property type="evidence" value="ECO:0007669"/>
    <property type="project" value="UniProtKB-KW"/>
</dbReference>
<reference evidence="6" key="2">
    <citation type="submission" date="2020-09" db="EMBL/GenBank/DDBJ databases">
        <authorList>
            <person name="Sun Q."/>
            <person name="Zhou Y."/>
        </authorList>
    </citation>
    <scope>NUCLEOTIDE SEQUENCE</scope>
    <source>
        <strain evidence="6">CGMCC 1.15725</strain>
    </source>
</reference>
<evidence type="ECO:0000256" key="3">
    <source>
        <dbReference type="ARBA" id="ARBA00023125"/>
    </source>
</evidence>
<keyword evidence="7" id="KW-1185">Reference proteome</keyword>
<dbReference type="InterPro" id="IPR005119">
    <property type="entry name" value="LysR_subst-bd"/>
</dbReference>
<dbReference type="GO" id="GO:0032993">
    <property type="term" value="C:protein-DNA complex"/>
    <property type="evidence" value="ECO:0007669"/>
    <property type="project" value="TreeGrafter"/>
</dbReference>
<evidence type="ECO:0000313" key="7">
    <source>
        <dbReference type="Proteomes" id="UP000646365"/>
    </source>
</evidence>
<dbReference type="Proteomes" id="UP000646365">
    <property type="component" value="Unassembled WGS sequence"/>
</dbReference>
<reference evidence="6" key="1">
    <citation type="journal article" date="2014" name="Int. J. Syst. Evol. Microbiol.">
        <title>Complete genome sequence of Corynebacterium casei LMG S-19264T (=DSM 44701T), isolated from a smear-ripened cheese.</title>
        <authorList>
            <consortium name="US DOE Joint Genome Institute (JGI-PGF)"/>
            <person name="Walter F."/>
            <person name="Albersmeier A."/>
            <person name="Kalinowski J."/>
            <person name="Ruckert C."/>
        </authorList>
    </citation>
    <scope>NUCLEOTIDE SEQUENCE</scope>
    <source>
        <strain evidence="6">CGMCC 1.15725</strain>
    </source>
</reference>
<evidence type="ECO:0000256" key="1">
    <source>
        <dbReference type="ARBA" id="ARBA00009437"/>
    </source>
</evidence>
<sequence>MELRHFRYFLAVAEERHFTRAAQRLGISQPPLSQQIRQFEAEVGAVLFHRLPHGVALTEAGERLLQDARTILRDADKALDNARRAARGEWGVIRIGFTSSASFHPFVTGAIRDYRLAYPEVRLELIEANTVRLFELFQAEQLNAAFIRPAPGESGALGEMPLFREEMLVALPADHRLAAQPRVALTELADETFILYPRRNGRALYDDIVGACQAAGFNPHVEQEAPQMASTITLVATGLGISIVPASMKHLAARGVTYRPIDGEEPRAAMSLVHFGGGSPAATRAFVGIVEARLEREQAGKA</sequence>
<protein>
    <submittedName>
        <fullName evidence="6">LysR family transcriptional regulator</fullName>
    </submittedName>
</protein>
<dbReference type="SUPFAM" id="SSF46785">
    <property type="entry name" value="Winged helix' DNA-binding domain"/>
    <property type="match status" value="1"/>
</dbReference>
<accession>A0A8J2YSD2</accession>
<comment type="caution">
    <text evidence="6">The sequence shown here is derived from an EMBL/GenBank/DDBJ whole genome shotgun (WGS) entry which is preliminary data.</text>
</comment>
<dbReference type="Pfam" id="PF00126">
    <property type="entry name" value="HTH_1"/>
    <property type="match status" value="1"/>
</dbReference>
<dbReference type="RefSeq" id="WP_189045212.1">
    <property type="nucleotide sequence ID" value="NZ_BMJQ01000004.1"/>
</dbReference>
<dbReference type="InterPro" id="IPR036390">
    <property type="entry name" value="WH_DNA-bd_sf"/>
</dbReference>
<dbReference type="Gene3D" id="1.10.10.10">
    <property type="entry name" value="Winged helix-like DNA-binding domain superfamily/Winged helix DNA-binding domain"/>
    <property type="match status" value="1"/>
</dbReference>
<gene>
    <name evidence="6" type="ORF">GCM10011611_20530</name>
</gene>
<dbReference type="InterPro" id="IPR000847">
    <property type="entry name" value="LysR_HTH_N"/>
</dbReference>
<comment type="similarity">
    <text evidence="1">Belongs to the LysR transcriptional regulatory family.</text>
</comment>
<dbReference type="Gene3D" id="3.40.190.10">
    <property type="entry name" value="Periplasmic binding protein-like II"/>
    <property type="match status" value="2"/>
</dbReference>
<evidence type="ECO:0000256" key="4">
    <source>
        <dbReference type="ARBA" id="ARBA00023163"/>
    </source>
</evidence>
<evidence type="ECO:0000259" key="5">
    <source>
        <dbReference type="PROSITE" id="PS50931"/>
    </source>
</evidence>
<dbReference type="Pfam" id="PF03466">
    <property type="entry name" value="LysR_substrate"/>
    <property type="match status" value="1"/>
</dbReference>
<proteinExistence type="inferred from homology"/>
<evidence type="ECO:0000313" key="6">
    <source>
        <dbReference type="EMBL" id="GGF14631.1"/>
    </source>
</evidence>
<keyword evidence="3" id="KW-0238">DNA-binding</keyword>
<evidence type="ECO:0000256" key="2">
    <source>
        <dbReference type="ARBA" id="ARBA00023015"/>
    </source>
</evidence>
<dbReference type="PROSITE" id="PS50931">
    <property type="entry name" value="HTH_LYSR"/>
    <property type="match status" value="1"/>
</dbReference>
<dbReference type="PANTHER" id="PTHR30346">
    <property type="entry name" value="TRANSCRIPTIONAL DUAL REGULATOR HCAR-RELATED"/>
    <property type="match status" value="1"/>
</dbReference>
<name>A0A8J2YSD2_9PROT</name>
<dbReference type="AlphaFoldDB" id="A0A8J2YSD2"/>
<dbReference type="EMBL" id="BMJQ01000004">
    <property type="protein sequence ID" value="GGF14631.1"/>
    <property type="molecule type" value="Genomic_DNA"/>
</dbReference>
<dbReference type="PANTHER" id="PTHR30346:SF30">
    <property type="entry name" value="SMALL NEUTRAL PROTEASE REGULATORY PROTEIN"/>
    <property type="match status" value="1"/>
</dbReference>
<feature type="domain" description="HTH lysR-type" evidence="5">
    <location>
        <begin position="1"/>
        <end position="58"/>
    </location>
</feature>
<dbReference type="GO" id="GO:0003700">
    <property type="term" value="F:DNA-binding transcription factor activity"/>
    <property type="evidence" value="ECO:0007669"/>
    <property type="project" value="InterPro"/>
</dbReference>
<dbReference type="PRINTS" id="PR00039">
    <property type="entry name" value="HTHLYSR"/>
</dbReference>
<dbReference type="SUPFAM" id="SSF53850">
    <property type="entry name" value="Periplasmic binding protein-like II"/>
    <property type="match status" value="1"/>
</dbReference>
<dbReference type="InterPro" id="IPR036388">
    <property type="entry name" value="WH-like_DNA-bd_sf"/>
</dbReference>
<keyword evidence="2" id="KW-0805">Transcription regulation</keyword>
<dbReference type="CDD" id="cd08451">
    <property type="entry name" value="PBP2_BudR"/>
    <property type="match status" value="1"/>
</dbReference>
<dbReference type="InterPro" id="IPR037410">
    <property type="entry name" value="BudR_PBP2"/>
</dbReference>
<keyword evidence="4" id="KW-0804">Transcription</keyword>
<organism evidence="6 7">
    <name type="scientific">Aliidongia dinghuensis</name>
    <dbReference type="NCBI Taxonomy" id="1867774"/>
    <lineage>
        <taxon>Bacteria</taxon>
        <taxon>Pseudomonadati</taxon>
        <taxon>Pseudomonadota</taxon>
        <taxon>Alphaproteobacteria</taxon>
        <taxon>Rhodospirillales</taxon>
        <taxon>Dongiaceae</taxon>
        <taxon>Aliidongia</taxon>
    </lineage>
</organism>
<dbReference type="FunFam" id="1.10.10.10:FF:000001">
    <property type="entry name" value="LysR family transcriptional regulator"/>
    <property type="match status" value="1"/>
</dbReference>